<proteinExistence type="predicted"/>
<keyword evidence="3" id="KW-1185">Reference proteome</keyword>
<reference evidence="2 3" key="1">
    <citation type="submission" date="2024-09" db="EMBL/GenBank/DDBJ databases">
        <authorList>
            <person name="Sun Q."/>
            <person name="Mori K."/>
        </authorList>
    </citation>
    <scope>NUCLEOTIDE SEQUENCE [LARGE SCALE GENOMIC DNA]</scope>
    <source>
        <strain evidence="2 3">NCAIM B.02301</strain>
    </source>
</reference>
<dbReference type="Proteomes" id="UP001589833">
    <property type="component" value="Unassembled WGS sequence"/>
</dbReference>
<dbReference type="EMBL" id="JBHLTR010000013">
    <property type="protein sequence ID" value="MFC0559541.1"/>
    <property type="molecule type" value="Genomic_DNA"/>
</dbReference>
<accession>A0ABV6NFN7</accession>
<feature type="transmembrane region" description="Helical" evidence="1">
    <location>
        <begin position="29"/>
        <end position="47"/>
    </location>
</feature>
<keyword evidence="1" id="KW-1133">Transmembrane helix</keyword>
<dbReference type="RefSeq" id="WP_273841406.1">
    <property type="nucleotide sequence ID" value="NZ_JAQQWT010000004.1"/>
</dbReference>
<organism evidence="2 3">
    <name type="scientific">Halalkalibacter alkalisediminis</name>
    <dbReference type="NCBI Taxonomy" id="935616"/>
    <lineage>
        <taxon>Bacteria</taxon>
        <taxon>Bacillati</taxon>
        <taxon>Bacillota</taxon>
        <taxon>Bacilli</taxon>
        <taxon>Bacillales</taxon>
        <taxon>Bacillaceae</taxon>
        <taxon>Halalkalibacter</taxon>
    </lineage>
</organism>
<evidence type="ECO:0000313" key="2">
    <source>
        <dbReference type="EMBL" id="MFC0559541.1"/>
    </source>
</evidence>
<comment type="caution">
    <text evidence="2">The sequence shown here is derived from an EMBL/GenBank/DDBJ whole genome shotgun (WGS) entry which is preliminary data.</text>
</comment>
<protein>
    <submittedName>
        <fullName evidence="2">Uncharacterized protein</fullName>
    </submittedName>
</protein>
<sequence>MSTIVFAFAIFCGWLVFDIVKHKKITLESVLSSLVVAVVAGIFWWILEWIF</sequence>
<keyword evidence="1" id="KW-0812">Transmembrane</keyword>
<evidence type="ECO:0000256" key="1">
    <source>
        <dbReference type="SAM" id="Phobius"/>
    </source>
</evidence>
<keyword evidence="1" id="KW-0472">Membrane</keyword>
<feature type="transmembrane region" description="Helical" evidence="1">
    <location>
        <begin position="6"/>
        <end position="22"/>
    </location>
</feature>
<evidence type="ECO:0000313" key="3">
    <source>
        <dbReference type="Proteomes" id="UP001589833"/>
    </source>
</evidence>
<name>A0ABV6NFN7_9BACI</name>
<gene>
    <name evidence="2" type="ORF">ACFFH4_10815</name>
</gene>